<dbReference type="FunFam" id="1.25.40.10:FF:000031">
    <property type="entry name" value="Pentatricopeptide repeat-containing protein mitochondrial"/>
    <property type="match status" value="1"/>
</dbReference>
<reference evidence="3" key="2">
    <citation type="submission" date="2023-06" db="EMBL/GenBank/DDBJ databases">
        <authorList>
            <person name="Ma L."/>
            <person name="Liu K.-W."/>
            <person name="Li Z."/>
            <person name="Hsiao Y.-Y."/>
            <person name="Qi Y."/>
            <person name="Fu T."/>
            <person name="Tang G."/>
            <person name="Zhang D."/>
            <person name="Sun W.-H."/>
            <person name="Liu D.-K."/>
            <person name="Li Y."/>
            <person name="Chen G.-Z."/>
            <person name="Liu X.-D."/>
            <person name="Liao X.-Y."/>
            <person name="Jiang Y.-T."/>
            <person name="Yu X."/>
            <person name="Hao Y."/>
            <person name="Huang J."/>
            <person name="Zhao X.-W."/>
            <person name="Ke S."/>
            <person name="Chen Y.-Y."/>
            <person name="Wu W.-L."/>
            <person name="Hsu J.-L."/>
            <person name="Lin Y.-F."/>
            <person name="Huang M.-D."/>
            <person name="Li C.-Y."/>
            <person name="Huang L."/>
            <person name="Wang Z.-W."/>
            <person name="Zhao X."/>
            <person name="Zhong W.-Y."/>
            <person name="Peng D.-H."/>
            <person name="Ahmad S."/>
            <person name="Lan S."/>
            <person name="Zhang J.-S."/>
            <person name="Tsai W.-C."/>
            <person name="Van De Peer Y."/>
            <person name="Liu Z.-J."/>
        </authorList>
    </citation>
    <scope>NUCLEOTIDE SEQUENCE</scope>
    <source>
        <strain evidence="3">CP</strain>
        <tissue evidence="3">Leaves</tissue>
    </source>
</reference>
<proteinExistence type="predicted"/>
<accession>A0AAV9C653</accession>
<dbReference type="PANTHER" id="PTHR47926:SF452">
    <property type="entry name" value="PENTATRICOPEPTIDE REPEAT-CONTAINING PROTEIN"/>
    <property type="match status" value="1"/>
</dbReference>
<keyword evidence="4" id="KW-1185">Reference proteome</keyword>
<dbReference type="Pfam" id="PF01535">
    <property type="entry name" value="PPR"/>
    <property type="match status" value="4"/>
</dbReference>
<feature type="repeat" description="PPR" evidence="2">
    <location>
        <begin position="273"/>
        <end position="307"/>
    </location>
</feature>
<evidence type="ECO:0000256" key="1">
    <source>
        <dbReference type="ARBA" id="ARBA00022737"/>
    </source>
</evidence>
<dbReference type="AlphaFoldDB" id="A0AAV9C653"/>
<dbReference type="SUPFAM" id="SSF48452">
    <property type="entry name" value="TPR-like"/>
    <property type="match status" value="1"/>
</dbReference>
<evidence type="ECO:0000256" key="2">
    <source>
        <dbReference type="PROSITE-ProRule" id="PRU00708"/>
    </source>
</evidence>
<dbReference type="InterPro" id="IPR046848">
    <property type="entry name" value="E_motif"/>
</dbReference>
<comment type="caution">
    <text evidence="3">The sequence shown here is derived from an EMBL/GenBank/DDBJ whole genome shotgun (WGS) entry which is preliminary data.</text>
</comment>
<dbReference type="FunFam" id="1.25.40.10:FF:000158">
    <property type="entry name" value="pentatricopeptide repeat-containing protein At2g33680"/>
    <property type="match status" value="1"/>
</dbReference>
<feature type="repeat" description="PPR" evidence="2">
    <location>
        <begin position="70"/>
        <end position="104"/>
    </location>
</feature>
<dbReference type="NCBIfam" id="TIGR00756">
    <property type="entry name" value="PPR"/>
    <property type="match status" value="6"/>
</dbReference>
<feature type="repeat" description="PPR" evidence="2">
    <location>
        <begin position="613"/>
        <end position="647"/>
    </location>
</feature>
<dbReference type="PROSITE" id="PS51375">
    <property type="entry name" value="PPR"/>
    <property type="match status" value="7"/>
</dbReference>
<dbReference type="FunFam" id="1.25.40.10:FF:000436">
    <property type="entry name" value="Pentatricopeptide repeat-containing protein At5g39350 family"/>
    <property type="match status" value="1"/>
</dbReference>
<evidence type="ECO:0000313" key="3">
    <source>
        <dbReference type="EMBL" id="KAK1284204.1"/>
    </source>
</evidence>
<sequence length="797" mass="89591">MDPQKLQTLLKSCIASSKSLKHVKLLHQKTITHGHHNNLSLSKTLINLYFLNHSFKSARQVFDAIQNPSDVTLWNALLSSYTKNRLHREALDLFESLRCSHHSSPDNFTYPTVLKACGGLKDHLQGSKIHTHIVKSGFESDIVVGSSLVGMYAKCGLSKVAIFMFDEMPERDVACWNTVISCYYQDGKPREALETFDAMRGLGFVPDSMTYPTVFSACARVRALEKGREIHEELVKKGFEFDGFVSSSIVDMYGKCGCLEEARAVFERSTNKGVVSWNSIIGGYALNGDSKSCLELLLRMIEERVRPNTTTVSSLLVACSRKSNLRHGKLVHGLVLRMAIELDLFIGCSLIDLYFKCGNVEYAKHVFKGMPKESVTPWNVMVSGFVMVGRYFEALEIYNAMGEAQVRPDMITFTSALSACSQLAALEKGREIHQRVIEHRLESSEIVMGALLDMYAKCGAVDEARLVFDDLPVSDLVSWTSMIAAYGSHSRSREALEIFHEMRRSEVKPDGVTFLTLISVCSHAGLVDEGCHYFNLMKDEYMIEPRLEHYSCLIDLLGRAGRLDEAYNILQNNPNLGFDAELLWGMLSACSLHRNLELGEKVGELLIERDPDDPSVYIALSNMYASAGRWDDVGKLRVKIRKKGLKKKPGCSWVEVDKRIHQFFVEDKAHSDKEASDRFNINSQLEHLQAKYVGTGHADLNRFEWAVNIHRDSYASFVGHYPMLAYFAIAENESIGRERYNFMQSDVRWVLDGIEDLASGFEGVVEEVEVDEGFGEGEVVLVAMGGGFLVEELHLFQ</sequence>
<feature type="repeat" description="PPR" evidence="2">
    <location>
        <begin position="374"/>
        <end position="408"/>
    </location>
</feature>
<dbReference type="InterPro" id="IPR002885">
    <property type="entry name" value="PPR_rpt"/>
</dbReference>
<organism evidence="3 4">
    <name type="scientific">Acorus calamus</name>
    <name type="common">Sweet flag</name>
    <dbReference type="NCBI Taxonomy" id="4465"/>
    <lineage>
        <taxon>Eukaryota</taxon>
        <taxon>Viridiplantae</taxon>
        <taxon>Streptophyta</taxon>
        <taxon>Embryophyta</taxon>
        <taxon>Tracheophyta</taxon>
        <taxon>Spermatophyta</taxon>
        <taxon>Magnoliopsida</taxon>
        <taxon>Liliopsida</taxon>
        <taxon>Acoraceae</taxon>
        <taxon>Acorus</taxon>
    </lineage>
</organism>
<dbReference type="GO" id="GO:0099402">
    <property type="term" value="P:plant organ development"/>
    <property type="evidence" value="ECO:0007669"/>
    <property type="project" value="UniProtKB-ARBA"/>
</dbReference>
<dbReference type="Pfam" id="PF20431">
    <property type="entry name" value="E_motif"/>
    <property type="match status" value="1"/>
</dbReference>
<dbReference type="Proteomes" id="UP001180020">
    <property type="component" value="Unassembled WGS sequence"/>
</dbReference>
<feature type="repeat" description="PPR" evidence="2">
    <location>
        <begin position="207"/>
        <end position="241"/>
    </location>
</feature>
<evidence type="ECO:0000313" key="4">
    <source>
        <dbReference type="Proteomes" id="UP001180020"/>
    </source>
</evidence>
<dbReference type="GO" id="GO:0009451">
    <property type="term" value="P:RNA modification"/>
    <property type="evidence" value="ECO:0007669"/>
    <property type="project" value="InterPro"/>
</dbReference>
<name>A0AAV9C653_ACOCL</name>
<dbReference type="InterPro" id="IPR046960">
    <property type="entry name" value="PPR_At4g14850-like_plant"/>
</dbReference>
<dbReference type="EMBL" id="JAUJYO010000021">
    <property type="protein sequence ID" value="KAK1284204.1"/>
    <property type="molecule type" value="Genomic_DNA"/>
</dbReference>
<dbReference type="Pfam" id="PF13041">
    <property type="entry name" value="PPR_2"/>
    <property type="match status" value="4"/>
</dbReference>
<feature type="repeat" description="PPR" evidence="2">
    <location>
        <begin position="475"/>
        <end position="509"/>
    </location>
</feature>
<reference evidence="3" key="1">
    <citation type="journal article" date="2023" name="Nat. Commun.">
        <title>Diploid and tetraploid genomes of Acorus and the evolution of monocots.</title>
        <authorList>
            <person name="Ma L."/>
            <person name="Liu K.W."/>
            <person name="Li Z."/>
            <person name="Hsiao Y.Y."/>
            <person name="Qi Y."/>
            <person name="Fu T."/>
            <person name="Tang G.D."/>
            <person name="Zhang D."/>
            <person name="Sun W.H."/>
            <person name="Liu D.K."/>
            <person name="Li Y."/>
            <person name="Chen G.Z."/>
            <person name="Liu X.D."/>
            <person name="Liao X.Y."/>
            <person name="Jiang Y.T."/>
            <person name="Yu X."/>
            <person name="Hao Y."/>
            <person name="Huang J."/>
            <person name="Zhao X.W."/>
            <person name="Ke S."/>
            <person name="Chen Y.Y."/>
            <person name="Wu W.L."/>
            <person name="Hsu J.L."/>
            <person name="Lin Y.F."/>
            <person name="Huang M.D."/>
            <person name="Li C.Y."/>
            <person name="Huang L."/>
            <person name="Wang Z.W."/>
            <person name="Zhao X."/>
            <person name="Zhong W.Y."/>
            <person name="Peng D.H."/>
            <person name="Ahmad S."/>
            <person name="Lan S."/>
            <person name="Zhang J.S."/>
            <person name="Tsai W.C."/>
            <person name="Van de Peer Y."/>
            <person name="Liu Z.J."/>
        </authorList>
    </citation>
    <scope>NUCLEOTIDE SEQUENCE</scope>
    <source>
        <strain evidence="3">CP</strain>
    </source>
</reference>
<dbReference type="Gene3D" id="1.25.40.10">
    <property type="entry name" value="Tetratricopeptide repeat domain"/>
    <property type="match status" value="4"/>
</dbReference>
<dbReference type="InterPro" id="IPR009846">
    <property type="entry name" value="SF3b5/RDS3-10"/>
</dbReference>
<dbReference type="FunFam" id="1.25.40.10:FF:000344">
    <property type="entry name" value="Pentatricopeptide repeat-containing protein"/>
    <property type="match status" value="1"/>
</dbReference>
<dbReference type="InterPro" id="IPR011990">
    <property type="entry name" value="TPR-like_helical_dom_sf"/>
</dbReference>
<gene>
    <name evidence="3" type="primary">PCMP-E14</name>
    <name evidence="3" type="ORF">QJS10_CPB21g00086</name>
</gene>
<dbReference type="GO" id="GO:0003723">
    <property type="term" value="F:RNA binding"/>
    <property type="evidence" value="ECO:0007669"/>
    <property type="project" value="InterPro"/>
</dbReference>
<dbReference type="Pfam" id="PF07189">
    <property type="entry name" value="SF3b10"/>
    <property type="match status" value="1"/>
</dbReference>
<dbReference type="PANTHER" id="PTHR47926">
    <property type="entry name" value="PENTATRICOPEPTIDE REPEAT-CONTAINING PROTEIN"/>
    <property type="match status" value="1"/>
</dbReference>
<keyword evidence="1" id="KW-0677">Repeat</keyword>
<protein>
    <submittedName>
        <fullName evidence="3">Pentatricopeptide repeat-containing protein</fullName>
    </submittedName>
</protein>
<feature type="repeat" description="PPR" evidence="2">
    <location>
        <begin position="172"/>
        <end position="206"/>
    </location>
</feature>